<dbReference type="GeneID" id="37138692"/>
<dbReference type="AlphaFoldDB" id="A0A319C443"/>
<feature type="region of interest" description="Disordered" evidence="1">
    <location>
        <begin position="139"/>
        <end position="180"/>
    </location>
</feature>
<evidence type="ECO:0000256" key="1">
    <source>
        <dbReference type="SAM" id="MobiDB-lite"/>
    </source>
</evidence>
<protein>
    <submittedName>
        <fullName evidence="2">Uncharacterized protein</fullName>
    </submittedName>
</protein>
<dbReference type="VEuPathDB" id="FungiDB:BO82DRAFT_357188"/>
<feature type="non-terminal residue" evidence="2">
    <location>
        <position position="180"/>
    </location>
</feature>
<reference evidence="2 3" key="1">
    <citation type="submission" date="2016-12" db="EMBL/GenBank/DDBJ databases">
        <title>The genomes of Aspergillus section Nigri reveals drivers in fungal speciation.</title>
        <authorList>
            <consortium name="DOE Joint Genome Institute"/>
            <person name="Vesth T.C."/>
            <person name="Nybo J."/>
            <person name="Theobald S."/>
            <person name="Brandl J."/>
            <person name="Frisvad J.C."/>
            <person name="Nielsen K.F."/>
            <person name="Lyhne E.K."/>
            <person name="Kogle M.E."/>
            <person name="Kuo A."/>
            <person name="Riley R."/>
            <person name="Clum A."/>
            <person name="Nolan M."/>
            <person name="Lipzen A."/>
            <person name="Salamov A."/>
            <person name="Henrissat B."/>
            <person name="Wiebenga A."/>
            <person name="De Vries R.P."/>
            <person name="Grigoriev I.V."/>
            <person name="Mortensen U.H."/>
            <person name="Andersen M.R."/>
            <person name="Baker S.E."/>
        </authorList>
    </citation>
    <scope>NUCLEOTIDE SEQUENCE [LARGE SCALE GENOMIC DNA]</scope>
    <source>
        <strain evidence="2 3">CBS 121591</strain>
    </source>
</reference>
<evidence type="ECO:0000313" key="2">
    <source>
        <dbReference type="EMBL" id="PYH78660.1"/>
    </source>
</evidence>
<dbReference type="Proteomes" id="UP000248340">
    <property type="component" value="Unassembled WGS sequence"/>
</dbReference>
<gene>
    <name evidence="2" type="ORF">BO82DRAFT_357188</name>
</gene>
<evidence type="ECO:0000313" key="3">
    <source>
        <dbReference type="Proteomes" id="UP000248340"/>
    </source>
</evidence>
<name>A0A319C443_9EURO</name>
<proteinExistence type="predicted"/>
<accession>A0A319C443</accession>
<organism evidence="2 3">
    <name type="scientific">Aspergillus uvarum CBS 121591</name>
    <dbReference type="NCBI Taxonomy" id="1448315"/>
    <lineage>
        <taxon>Eukaryota</taxon>
        <taxon>Fungi</taxon>
        <taxon>Dikarya</taxon>
        <taxon>Ascomycota</taxon>
        <taxon>Pezizomycotina</taxon>
        <taxon>Eurotiomycetes</taxon>
        <taxon>Eurotiomycetidae</taxon>
        <taxon>Eurotiales</taxon>
        <taxon>Aspergillaceae</taxon>
        <taxon>Aspergillus</taxon>
        <taxon>Aspergillus subgen. Circumdati</taxon>
    </lineage>
</organism>
<dbReference type="EMBL" id="KZ821727">
    <property type="protein sequence ID" value="PYH78660.1"/>
    <property type="molecule type" value="Genomic_DNA"/>
</dbReference>
<keyword evidence="3" id="KW-1185">Reference proteome</keyword>
<sequence>MDLPNMIPMVSDISADLPCVIRIRKNRLMRRKETGERGWITYPTQAPVFLSIGLTSCSFRSTSTCLIYRLSPGGRPIKSVGFGEASVWGPGDVFPPDNPGLPRTESRPVHRGRTIDASLPVVHQRPIDYVSCVLVGPTGRKQGSSPMVRPRDNGLTGQAMTPDRRRSFPYLNHQHDDTAD</sequence>
<dbReference type="RefSeq" id="XP_025488860.1">
    <property type="nucleotide sequence ID" value="XM_025635951.1"/>
</dbReference>